<feature type="compositionally biased region" description="Basic residues" evidence="2">
    <location>
        <begin position="267"/>
        <end position="276"/>
    </location>
</feature>
<evidence type="ECO:0000256" key="1">
    <source>
        <dbReference type="SAM" id="Coils"/>
    </source>
</evidence>
<proteinExistence type="predicted"/>
<feature type="region of interest" description="Disordered" evidence="2">
    <location>
        <begin position="255"/>
        <end position="287"/>
    </location>
</feature>
<name>A0AAV0UUK7_9STRA</name>
<dbReference type="Proteomes" id="UP001159659">
    <property type="component" value="Unassembled WGS sequence"/>
</dbReference>
<feature type="compositionally biased region" description="Polar residues" evidence="2">
    <location>
        <begin position="338"/>
        <end position="347"/>
    </location>
</feature>
<feature type="region of interest" description="Disordered" evidence="2">
    <location>
        <begin position="128"/>
        <end position="241"/>
    </location>
</feature>
<dbReference type="AlphaFoldDB" id="A0AAV0UUK7"/>
<reference evidence="4" key="2">
    <citation type="submission" date="2022-12" db="EMBL/GenBank/DDBJ databases">
        <authorList>
            <person name="Webb A."/>
        </authorList>
    </citation>
    <scope>NUCLEOTIDE SEQUENCE</scope>
    <source>
        <strain evidence="4">Pf2</strain>
    </source>
</reference>
<dbReference type="EMBL" id="CAKLBC010001245">
    <property type="protein sequence ID" value="CAH0490416.1"/>
    <property type="molecule type" value="Genomic_DNA"/>
</dbReference>
<dbReference type="EMBL" id="CANTFK010000987">
    <property type="protein sequence ID" value="CAI5738996.1"/>
    <property type="molecule type" value="Genomic_DNA"/>
</dbReference>
<feature type="compositionally biased region" description="Basic and acidic residues" evidence="2">
    <location>
        <begin position="277"/>
        <end position="287"/>
    </location>
</feature>
<gene>
    <name evidence="3" type="ORF">PFR001_LOCUS5746</name>
    <name evidence="4" type="ORF">PFR002_LOCUS8839</name>
</gene>
<evidence type="ECO:0000313" key="3">
    <source>
        <dbReference type="EMBL" id="CAH0490416.1"/>
    </source>
</evidence>
<feature type="compositionally biased region" description="Basic and acidic residues" evidence="2">
    <location>
        <begin position="128"/>
        <end position="145"/>
    </location>
</feature>
<keyword evidence="1" id="KW-0175">Coiled coil</keyword>
<feature type="compositionally biased region" description="Basic residues" evidence="2">
    <location>
        <begin position="161"/>
        <end position="182"/>
    </location>
</feature>
<evidence type="ECO:0000313" key="6">
    <source>
        <dbReference type="Proteomes" id="UP001159659"/>
    </source>
</evidence>
<evidence type="ECO:0000313" key="4">
    <source>
        <dbReference type="EMBL" id="CAI5738996.1"/>
    </source>
</evidence>
<evidence type="ECO:0000256" key="2">
    <source>
        <dbReference type="SAM" id="MobiDB-lite"/>
    </source>
</evidence>
<sequence>MEPHDAIITWLEQGDNFLRVTNILSLSPSTDQDGAKLARAKSKALDELVGFVNLSIPHANLDAKYTRLMLKQYLFDYRSTVEATANLQSSLYEKDELGEITTVQDKLNARCPHFQRLEQLHARFVMKERQDEKNSQCNEENKEQQMTDVQLQSSLSDTQGSRKKKDVTPKKTRTVKKKKKVKTSSESTATEKKKKNLNSNEEAETELMLATKNGKNKKTEKDGKSQTKKHRKSKKQSLKEKKVIPASSLIVLSSDGEEDKTLPILRRSARSKKRASRSLEESTDRSDDASLWIGKRKLRRVESASELTCREDALDVTLTQTTQTTYAASDGSRGPTVSEKNTPSGKTPTKVFENKQKSSTSKPAEPESSSSAIPRRKRLAKDAVPHPLAKGRNSTSCSQKSTQNTAVPNALRSAIAQAVSQRQQLLSRSQAERCQRSTSESDYGLSDIDLPEPSVSCNGPRSSDNEARPSIGLLPPLIERSLTTDGRANLKRKRVFLRAKELAFEQLKWQRENEFQQQELELLRYETEAREALARQELRIKQMRLRATIIQPMISAGASVADIVERLELL</sequence>
<dbReference type="Proteomes" id="UP001157938">
    <property type="component" value="Unassembled WGS sequence"/>
</dbReference>
<comment type="caution">
    <text evidence="4">The sequence shown here is derived from an EMBL/GenBank/DDBJ whole genome shotgun (WGS) entry which is preliminary data.</text>
</comment>
<protein>
    <submittedName>
        <fullName evidence="4">Uncharacterized protein</fullName>
    </submittedName>
</protein>
<keyword evidence="5" id="KW-1185">Reference proteome</keyword>
<feature type="region of interest" description="Disordered" evidence="2">
    <location>
        <begin position="325"/>
        <end position="406"/>
    </location>
</feature>
<evidence type="ECO:0000313" key="5">
    <source>
        <dbReference type="Proteomes" id="UP001157938"/>
    </source>
</evidence>
<feature type="compositionally biased region" description="Low complexity" evidence="2">
    <location>
        <begin position="357"/>
        <end position="372"/>
    </location>
</feature>
<feature type="compositionally biased region" description="Polar residues" evidence="2">
    <location>
        <begin position="392"/>
        <end position="406"/>
    </location>
</feature>
<reference evidence="3 5" key="1">
    <citation type="submission" date="2021-11" db="EMBL/GenBank/DDBJ databases">
        <authorList>
            <person name="Islam A."/>
            <person name="Islam S."/>
            <person name="Flora M.S."/>
            <person name="Rahman M."/>
            <person name="Ziaur R.M."/>
            <person name="Epstein J.H."/>
            <person name="Hassan M."/>
            <person name="Klassen M."/>
            <person name="Woodard K."/>
            <person name="Webb A."/>
            <person name="Webby R.J."/>
            <person name="El Zowalaty M.E."/>
        </authorList>
    </citation>
    <scope>NUCLEOTIDE SEQUENCE [LARGE SCALE GENOMIC DNA]</scope>
    <source>
        <strain evidence="3">Pf1</strain>
    </source>
</reference>
<accession>A0AAV0UUK7</accession>
<feature type="region of interest" description="Disordered" evidence="2">
    <location>
        <begin position="426"/>
        <end position="471"/>
    </location>
</feature>
<feature type="compositionally biased region" description="Basic residues" evidence="2">
    <location>
        <begin position="226"/>
        <end position="236"/>
    </location>
</feature>
<feature type="compositionally biased region" description="Polar residues" evidence="2">
    <location>
        <begin position="146"/>
        <end position="159"/>
    </location>
</feature>
<feature type="coiled-coil region" evidence="1">
    <location>
        <begin position="515"/>
        <end position="546"/>
    </location>
</feature>
<organism evidence="4 6">
    <name type="scientific">Peronospora farinosa</name>
    <dbReference type="NCBI Taxonomy" id="134698"/>
    <lineage>
        <taxon>Eukaryota</taxon>
        <taxon>Sar</taxon>
        <taxon>Stramenopiles</taxon>
        <taxon>Oomycota</taxon>
        <taxon>Peronosporomycetes</taxon>
        <taxon>Peronosporales</taxon>
        <taxon>Peronosporaceae</taxon>
        <taxon>Peronospora</taxon>
    </lineage>
</organism>